<reference evidence="1 2" key="1">
    <citation type="journal article" date="2022" name="Allergy">
        <title>Genome assembly and annotation of Periplaneta americana reveal a comprehensive cockroach allergen profile.</title>
        <authorList>
            <person name="Wang L."/>
            <person name="Xiong Q."/>
            <person name="Saelim N."/>
            <person name="Wang L."/>
            <person name="Nong W."/>
            <person name="Wan A.T."/>
            <person name="Shi M."/>
            <person name="Liu X."/>
            <person name="Cao Q."/>
            <person name="Hui J.H.L."/>
            <person name="Sookrung N."/>
            <person name="Leung T.F."/>
            <person name="Tungtrongchitr A."/>
            <person name="Tsui S.K.W."/>
        </authorList>
    </citation>
    <scope>NUCLEOTIDE SEQUENCE [LARGE SCALE GENOMIC DNA]</scope>
    <source>
        <tissue evidence="1">Whole body-01</tissue>
    </source>
</reference>
<name>A0ABQ8SAG9_PERAM</name>
<evidence type="ECO:0000313" key="1">
    <source>
        <dbReference type="EMBL" id="KAJ4431051.1"/>
    </source>
</evidence>
<accession>A0ABQ8SAG9</accession>
<evidence type="ECO:0000313" key="2">
    <source>
        <dbReference type="Proteomes" id="UP001148838"/>
    </source>
</evidence>
<gene>
    <name evidence="1" type="ORF">ANN_19644</name>
</gene>
<proteinExistence type="predicted"/>
<organism evidence="1 2">
    <name type="scientific">Periplaneta americana</name>
    <name type="common">American cockroach</name>
    <name type="synonym">Blatta americana</name>
    <dbReference type="NCBI Taxonomy" id="6978"/>
    <lineage>
        <taxon>Eukaryota</taxon>
        <taxon>Metazoa</taxon>
        <taxon>Ecdysozoa</taxon>
        <taxon>Arthropoda</taxon>
        <taxon>Hexapoda</taxon>
        <taxon>Insecta</taxon>
        <taxon>Pterygota</taxon>
        <taxon>Neoptera</taxon>
        <taxon>Polyneoptera</taxon>
        <taxon>Dictyoptera</taxon>
        <taxon>Blattodea</taxon>
        <taxon>Blattoidea</taxon>
        <taxon>Blattidae</taxon>
        <taxon>Blattinae</taxon>
        <taxon>Periplaneta</taxon>
    </lineage>
</organism>
<comment type="caution">
    <text evidence="1">The sequence shown here is derived from an EMBL/GenBank/DDBJ whole genome shotgun (WGS) entry which is preliminary data.</text>
</comment>
<protein>
    <submittedName>
        <fullName evidence="1">Uncharacterized protein</fullName>
    </submittedName>
</protein>
<sequence length="121" mass="13820">MRITSSVTVAVVHVDDQSVAVRRRATSCVWQLINGRFPYRWIGMGGPVHWPPRSPDQTQMDFFLSGEMKRLVLLHPFRYCRTDSVARVAAATMVIEETPGIFGRTRCHLCVEVDGELFERL</sequence>
<dbReference type="EMBL" id="JAJSOF020000031">
    <property type="protein sequence ID" value="KAJ4431051.1"/>
    <property type="molecule type" value="Genomic_DNA"/>
</dbReference>
<dbReference type="Proteomes" id="UP001148838">
    <property type="component" value="Unassembled WGS sequence"/>
</dbReference>
<dbReference type="PANTHER" id="PTHR47326:SF1">
    <property type="entry name" value="HTH PSQ-TYPE DOMAIN-CONTAINING PROTEIN"/>
    <property type="match status" value="1"/>
</dbReference>
<dbReference type="PANTHER" id="PTHR47326">
    <property type="entry name" value="TRANSPOSABLE ELEMENT TC3 TRANSPOSASE-LIKE PROTEIN"/>
    <property type="match status" value="1"/>
</dbReference>
<keyword evidence="2" id="KW-1185">Reference proteome</keyword>